<feature type="compositionally biased region" description="Polar residues" evidence="1">
    <location>
        <begin position="61"/>
        <end position="71"/>
    </location>
</feature>
<feature type="compositionally biased region" description="Polar residues" evidence="1">
    <location>
        <begin position="12"/>
        <end position="24"/>
    </location>
</feature>
<dbReference type="AlphaFoldDB" id="A0A165MRB6"/>
<feature type="region of interest" description="Disordered" evidence="1">
    <location>
        <begin position="232"/>
        <end position="251"/>
    </location>
</feature>
<feature type="compositionally biased region" description="Low complexity" evidence="1">
    <location>
        <begin position="113"/>
        <end position="138"/>
    </location>
</feature>
<sequence>MDSYLSYLRNMFGSSGNRASQAQGPPQRPTHSRSQSATTPAYAYTQPHSAPRPSTAPGPQRANSYATSRATRPSPLRYDSAERYQPHPNIPVDPRPSVQRHGSYGGVHYPYLAGSTRSTSSRSAYSTPASSRSNSSSSLHPGFPHSAAPVPKSAKRVRYADERQPLKQDHSWHPTPSVASAPAYAPIHVQGNLQCPPLNMHPLLAHTRFHHAPISYDVIYTPSARTVVDRTTRQPVPTHTLTQPATEPPISTTSQLVLTSEKFPWPVIVGSATAFPSKSGRPRAHSPVAVSNLDVLYALHSTLLTRVTPQEWESLGHGSRAQRKVTHAYEKRCARMGGGWDGGVRRIDWLGGKTRLVGIEMDKSRGGAYGKLVFEKA</sequence>
<protein>
    <recommendedName>
        <fullName evidence="2">DUF6699 domain-containing protein</fullName>
    </recommendedName>
</protein>
<dbReference type="EMBL" id="KV425666">
    <property type="protein sequence ID" value="KZT18670.1"/>
    <property type="molecule type" value="Genomic_DNA"/>
</dbReference>
<dbReference type="Pfam" id="PF20415">
    <property type="entry name" value="DUF6699"/>
    <property type="match status" value="1"/>
</dbReference>
<evidence type="ECO:0000313" key="3">
    <source>
        <dbReference type="EMBL" id="KZT18670.1"/>
    </source>
</evidence>
<accession>A0A165MRB6</accession>
<evidence type="ECO:0000259" key="2">
    <source>
        <dbReference type="Pfam" id="PF20415"/>
    </source>
</evidence>
<name>A0A165MRB6_9AGAM</name>
<proteinExistence type="predicted"/>
<feature type="domain" description="DUF6699" evidence="2">
    <location>
        <begin position="214"/>
        <end position="362"/>
    </location>
</feature>
<dbReference type="InterPro" id="IPR046522">
    <property type="entry name" value="DUF6699"/>
</dbReference>
<feature type="compositionally biased region" description="Polar residues" evidence="1">
    <location>
        <begin position="233"/>
        <end position="251"/>
    </location>
</feature>
<dbReference type="Proteomes" id="UP000076761">
    <property type="component" value="Unassembled WGS sequence"/>
</dbReference>
<feature type="region of interest" description="Disordered" evidence="1">
    <location>
        <begin position="12"/>
        <end position="157"/>
    </location>
</feature>
<keyword evidence="4" id="KW-1185">Reference proteome</keyword>
<gene>
    <name evidence="3" type="ORF">NEOLEDRAFT_126473</name>
</gene>
<dbReference type="InParanoid" id="A0A165MRB6"/>
<evidence type="ECO:0000256" key="1">
    <source>
        <dbReference type="SAM" id="MobiDB-lite"/>
    </source>
</evidence>
<reference evidence="3 4" key="1">
    <citation type="journal article" date="2016" name="Mol. Biol. Evol.">
        <title>Comparative Genomics of Early-Diverging Mushroom-Forming Fungi Provides Insights into the Origins of Lignocellulose Decay Capabilities.</title>
        <authorList>
            <person name="Nagy L.G."/>
            <person name="Riley R."/>
            <person name="Tritt A."/>
            <person name="Adam C."/>
            <person name="Daum C."/>
            <person name="Floudas D."/>
            <person name="Sun H."/>
            <person name="Yadav J.S."/>
            <person name="Pangilinan J."/>
            <person name="Larsson K.H."/>
            <person name="Matsuura K."/>
            <person name="Barry K."/>
            <person name="Labutti K."/>
            <person name="Kuo R."/>
            <person name="Ohm R.A."/>
            <person name="Bhattacharya S.S."/>
            <person name="Shirouzu T."/>
            <person name="Yoshinaga Y."/>
            <person name="Martin F.M."/>
            <person name="Grigoriev I.V."/>
            <person name="Hibbett D.S."/>
        </authorList>
    </citation>
    <scope>NUCLEOTIDE SEQUENCE [LARGE SCALE GENOMIC DNA]</scope>
    <source>
        <strain evidence="3 4">HHB14362 ss-1</strain>
    </source>
</reference>
<organism evidence="3 4">
    <name type="scientific">Neolentinus lepideus HHB14362 ss-1</name>
    <dbReference type="NCBI Taxonomy" id="1314782"/>
    <lineage>
        <taxon>Eukaryota</taxon>
        <taxon>Fungi</taxon>
        <taxon>Dikarya</taxon>
        <taxon>Basidiomycota</taxon>
        <taxon>Agaricomycotina</taxon>
        <taxon>Agaricomycetes</taxon>
        <taxon>Gloeophyllales</taxon>
        <taxon>Gloeophyllaceae</taxon>
        <taxon>Neolentinus</taxon>
    </lineage>
</organism>
<dbReference type="OrthoDB" id="3242468at2759"/>
<evidence type="ECO:0000313" key="4">
    <source>
        <dbReference type="Proteomes" id="UP000076761"/>
    </source>
</evidence>